<sequence>MSKVMNEHLTALHTAREAFIKTESSEKIKRALQKQTRMGPGWVIGQDAIVVFVRHGGLYVRVHSCRLRKDDRTTDFEPSINAAGDRRPVEDRKREARKHVTEWLAMKKFSESKSKKEDSVHLDETEDDRNDENSVNHEEDRVNHDEDRNDENRVNHEDRNDENRVKCMSTRKPCKIGKVRGRPIPFIFIGFGHSHEIAKTADLRN</sequence>
<keyword evidence="3" id="KW-1185">Reference proteome</keyword>
<evidence type="ECO:0000313" key="2">
    <source>
        <dbReference type="EMBL" id="KAK6191106.1"/>
    </source>
</evidence>
<proteinExistence type="predicted"/>
<name>A0AAN8QEL3_PATCE</name>
<accession>A0AAN8QEL3</accession>
<comment type="caution">
    <text evidence="2">The sequence shown here is derived from an EMBL/GenBank/DDBJ whole genome shotgun (WGS) entry which is preliminary data.</text>
</comment>
<protein>
    <submittedName>
        <fullName evidence="2">Uncharacterized protein</fullName>
    </submittedName>
</protein>
<dbReference type="AlphaFoldDB" id="A0AAN8QEL3"/>
<reference evidence="2 3" key="1">
    <citation type="submission" date="2024-01" db="EMBL/GenBank/DDBJ databases">
        <title>The genome of the rayed Mediterranean limpet Patella caerulea (Linnaeus, 1758).</title>
        <authorList>
            <person name="Anh-Thu Weber A."/>
            <person name="Halstead-Nussloch G."/>
        </authorList>
    </citation>
    <scope>NUCLEOTIDE SEQUENCE [LARGE SCALE GENOMIC DNA]</scope>
    <source>
        <strain evidence="2">AATW-2023a</strain>
        <tissue evidence="2">Whole specimen</tissue>
    </source>
</reference>
<gene>
    <name evidence="2" type="ORF">SNE40_002850</name>
</gene>
<feature type="region of interest" description="Disordered" evidence="1">
    <location>
        <begin position="114"/>
        <end position="162"/>
    </location>
</feature>
<evidence type="ECO:0000256" key="1">
    <source>
        <dbReference type="SAM" id="MobiDB-lite"/>
    </source>
</evidence>
<feature type="compositionally biased region" description="Basic and acidic residues" evidence="1">
    <location>
        <begin position="114"/>
        <end position="123"/>
    </location>
</feature>
<dbReference type="Proteomes" id="UP001347796">
    <property type="component" value="Unassembled WGS sequence"/>
</dbReference>
<feature type="compositionally biased region" description="Basic and acidic residues" evidence="1">
    <location>
        <begin position="131"/>
        <end position="162"/>
    </location>
</feature>
<dbReference type="EMBL" id="JAZGQO010000002">
    <property type="protein sequence ID" value="KAK6191106.1"/>
    <property type="molecule type" value="Genomic_DNA"/>
</dbReference>
<evidence type="ECO:0000313" key="3">
    <source>
        <dbReference type="Proteomes" id="UP001347796"/>
    </source>
</evidence>
<organism evidence="2 3">
    <name type="scientific">Patella caerulea</name>
    <name type="common">Rayed Mediterranean limpet</name>
    <dbReference type="NCBI Taxonomy" id="87958"/>
    <lineage>
        <taxon>Eukaryota</taxon>
        <taxon>Metazoa</taxon>
        <taxon>Spiralia</taxon>
        <taxon>Lophotrochozoa</taxon>
        <taxon>Mollusca</taxon>
        <taxon>Gastropoda</taxon>
        <taxon>Patellogastropoda</taxon>
        <taxon>Patelloidea</taxon>
        <taxon>Patellidae</taxon>
        <taxon>Patella</taxon>
    </lineage>
</organism>